<dbReference type="RefSeq" id="WP_353940298.1">
    <property type="nucleotide sequence ID" value="NZ_CP159534.1"/>
</dbReference>
<dbReference type="InterPro" id="IPR021243">
    <property type="entry name" value="DUF2804"/>
</dbReference>
<protein>
    <submittedName>
        <fullName evidence="1">DUF2804 family protein</fullName>
    </submittedName>
</protein>
<organism evidence="1">
    <name type="scientific">Streptomyces tabacisoli</name>
    <dbReference type="NCBI Taxonomy" id="3156398"/>
    <lineage>
        <taxon>Bacteria</taxon>
        <taxon>Bacillati</taxon>
        <taxon>Actinomycetota</taxon>
        <taxon>Actinomycetes</taxon>
        <taxon>Kitasatosporales</taxon>
        <taxon>Streptomycetaceae</taxon>
        <taxon>Streptomyces</taxon>
    </lineage>
</organism>
<proteinExistence type="predicted"/>
<name>A0AAU8IK56_9ACTN</name>
<evidence type="ECO:0000313" key="1">
    <source>
        <dbReference type="EMBL" id="XCJ68612.1"/>
    </source>
</evidence>
<dbReference type="Pfam" id="PF10974">
    <property type="entry name" value="DUF2804"/>
    <property type="match status" value="1"/>
</dbReference>
<accession>A0AAU8IK56</accession>
<gene>
    <name evidence="1" type="ORF">ABII15_00995</name>
</gene>
<sequence length="91" mass="10005">MRLDAEVPPPGHGALGVVVPWSDRRFQYTVKDIGRPVHGTLTLHGRTHEVSGPGSFAALDHGRGKWAHTDDGTRTDLDGLVGWAEEARNRW</sequence>
<dbReference type="EMBL" id="CP159534">
    <property type="protein sequence ID" value="XCJ68612.1"/>
    <property type="molecule type" value="Genomic_DNA"/>
</dbReference>
<reference evidence="1" key="1">
    <citation type="submission" date="2024-06" db="EMBL/GenBank/DDBJ databases">
        <title>Streptomyces sp. strain HUAS MG91 genome sequences.</title>
        <authorList>
            <person name="Mo P."/>
        </authorList>
    </citation>
    <scope>NUCLEOTIDE SEQUENCE</scope>
    <source>
        <strain evidence="1">HUAS MG91</strain>
    </source>
</reference>
<dbReference type="KEGG" id="stac:ABII15_00995"/>
<dbReference type="AlphaFoldDB" id="A0AAU8IK56"/>